<dbReference type="InterPro" id="IPR050792">
    <property type="entry name" value="ADP-ribosylglycohydrolase"/>
</dbReference>
<dbReference type="PANTHER" id="PTHR16222">
    <property type="entry name" value="ADP-RIBOSYLGLYCOHYDROLASE"/>
    <property type="match status" value="1"/>
</dbReference>
<dbReference type="InterPro" id="IPR005502">
    <property type="entry name" value="Ribosyl_crysJ1"/>
</dbReference>
<sequence>MEEFFWALTGPFFFMRDLVKGAVYGALIMDASAAPTHWMYGGAMQVRSVYGGLLEAYTKPVEHLAGSIMSKSNTGGGGRGGYEGDVIGKVIFHDKKKFWAPGADYHYHHMLAAGENTLEGSLLMRTIDVLAHNKGTFSQAALTDDYIQFMTTPNSHNDTYCGTCHRMFFGKFANGVPPEECPDNDGHNVDTCDALVTTIPVAFAASQDAKASQEAAEMVHITRDAALAAETARNFALALRSVARGESSAREAAENLGKQVGLDVGREAARTRGNPMTACYLPQSYPAVLVMVHKHAAGNDDTSCSEAFERAVWANANRGGENVGTGALIGALLGAECGFAQLPSHLVSGLKAQTHDDLEARVEAFLDSLPFLSSQECS</sequence>
<keyword evidence="2" id="KW-1185">Reference proteome</keyword>
<comment type="caution">
    <text evidence="1">The sequence shown here is derived from an EMBL/GenBank/DDBJ whole genome shotgun (WGS) entry which is preliminary data.</text>
</comment>
<dbReference type="AlphaFoldDB" id="A0A2R5GFL5"/>
<evidence type="ECO:0000313" key="2">
    <source>
        <dbReference type="Proteomes" id="UP000241890"/>
    </source>
</evidence>
<dbReference type="PANTHER" id="PTHR16222:SF34">
    <property type="entry name" value="ADP-RIBOSYLGLYCOHYDROLASE"/>
    <property type="match status" value="1"/>
</dbReference>
<dbReference type="Proteomes" id="UP000241890">
    <property type="component" value="Unassembled WGS sequence"/>
</dbReference>
<dbReference type="Pfam" id="PF03747">
    <property type="entry name" value="ADP_ribosyl_GH"/>
    <property type="match status" value="1"/>
</dbReference>
<dbReference type="SUPFAM" id="SSF101478">
    <property type="entry name" value="ADP-ribosylglycohydrolase"/>
    <property type="match status" value="1"/>
</dbReference>
<proteinExistence type="predicted"/>
<evidence type="ECO:0000313" key="1">
    <source>
        <dbReference type="EMBL" id="GBG27423.1"/>
    </source>
</evidence>
<protein>
    <recommendedName>
        <fullName evidence="3">ADP-ribosylglycohydrolase</fullName>
    </recommendedName>
</protein>
<dbReference type="EMBL" id="BEYU01000030">
    <property type="protein sequence ID" value="GBG27423.1"/>
    <property type="molecule type" value="Genomic_DNA"/>
</dbReference>
<dbReference type="InParanoid" id="A0A2R5GFL5"/>
<name>A0A2R5GFL5_9STRA</name>
<accession>A0A2R5GFL5</accession>
<reference evidence="1 2" key="1">
    <citation type="submission" date="2017-12" db="EMBL/GenBank/DDBJ databases">
        <title>Sequencing, de novo assembly and annotation of complete genome of a new Thraustochytrid species, strain FCC1311.</title>
        <authorList>
            <person name="Sedici K."/>
            <person name="Godart F."/>
            <person name="Aiese Cigliano R."/>
            <person name="Sanseverino W."/>
            <person name="Barakat M."/>
            <person name="Ortet P."/>
            <person name="Marechal E."/>
            <person name="Cagnac O."/>
            <person name="Amato A."/>
        </authorList>
    </citation>
    <scope>NUCLEOTIDE SEQUENCE [LARGE SCALE GENOMIC DNA]</scope>
</reference>
<organism evidence="1 2">
    <name type="scientific">Hondaea fermentalgiana</name>
    <dbReference type="NCBI Taxonomy" id="2315210"/>
    <lineage>
        <taxon>Eukaryota</taxon>
        <taxon>Sar</taxon>
        <taxon>Stramenopiles</taxon>
        <taxon>Bigyra</taxon>
        <taxon>Labyrinthulomycetes</taxon>
        <taxon>Thraustochytrida</taxon>
        <taxon>Thraustochytriidae</taxon>
        <taxon>Hondaea</taxon>
    </lineage>
</organism>
<dbReference type="InterPro" id="IPR036705">
    <property type="entry name" value="Ribosyl_crysJ1_sf"/>
</dbReference>
<evidence type="ECO:0008006" key="3">
    <source>
        <dbReference type="Google" id="ProtNLM"/>
    </source>
</evidence>
<dbReference type="OrthoDB" id="524326at2759"/>
<dbReference type="Gene3D" id="1.10.4080.10">
    <property type="entry name" value="ADP-ribosylation/Crystallin J1"/>
    <property type="match status" value="1"/>
</dbReference>
<gene>
    <name evidence="1" type="ORF">FCC1311_036442</name>
</gene>